<dbReference type="Proteomes" id="UP000830768">
    <property type="component" value="Chromosome 9"/>
</dbReference>
<reference evidence="1" key="1">
    <citation type="submission" date="2021-11" db="EMBL/GenBank/DDBJ databases">
        <title>Fusarium solani-melongenae Genome sequencing and assembly.</title>
        <authorList>
            <person name="Xie S."/>
            <person name="Huang L."/>
            <person name="Zhang X."/>
        </authorList>
    </citation>
    <scope>NUCLEOTIDE SEQUENCE</scope>
    <source>
        <strain evidence="1">CRI 24-3</strain>
    </source>
</reference>
<accession>A0ACD3ZG32</accession>
<keyword evidence="2" id="KW-1185">Reference proteome</keyword>
<evidence type="ECO:0000313" key="2">
    <source>
        <dbReference type="Proteomes" id="UP000830768"/>
    </source>
</evidence>
<proteinExistence type="predicted"/>
<sequence>MDKEREYRISCALKDLKHAPLVQVASIHAVSRGSLRNRKKGGTNARDAQIPAQKLDLDQERNLVNWILNEEAAGRGQSRGNIRMFADLILKHDRRDEHVGKNWVDRFIARHEDIKMKPSRSTDAIRVNETTEESLQRFFRLLDTTPAVIFTGQNLQGQWSDPPWPDWKYDYTSTGWSNSLIFRKWFVEVFLPETEPPPGKWRLLILDGHSSHVTVEIIFLAWLNKVQLLYLPAHSSHMTQPLDVGIFAILKRFFHQETAKYATFAARSPIQKRRFIHSYEIARKKALTERNIRHSFRGAGLYPVDVEKPIKKVINTKRPPPPDLTPLTPKKQKPLARDNLYTPKNNRDIIRRLDQARSGDSDVNREARYLIKQNGKQITHLNSIVATQKQRIEFLEDKLESQKPTGRKAVDYDPNERFARIEEIAYAHYEAEKAPTKYRDREAPKLQENPIKAAEKEAQGLQSVFQVQLN</sequence>
<evidence type="ECO:0000313" key="1">
    <source>
        <dbReference type="EMBL" id="UPL00235.1"/>
    </source>
</evidence>
<organism evidence="1 2">
    <name type="scientific">Fusarium solani subsp. cucurbitae</name>
    <name type="common">Neocosmosporum cucurbitae</name>
    <dbReference type="NCBI Taxonomy" id="2747967"/>
    <lineage>
        <taxon>Eukaryota</taxon>
        <taxon>Fungi</taxon>
        <taxon>Dikarya</taxon>
        <taxon>Ascomycota</taxon>
        <taxon>Pezizomycotina</taxon>
        <taxon>Sordariomycetes</taxon>
        <taxon>Hypocreomycetidae</taxon>
        <taxon>Hypocreales</taxon>
        <taxon>Nectriaceae</taxon>
        <taxon>Fusarium</taxon>
        <taxon>Fusarium solani species complex</taxon>
    </lineage>
</organism>
<name>A0ACD3ZG32_FUSSC</name>
<gene>
    <name evidence="1" type="ORF">LCI18_011169</name>
</gene>
<dbReference type="EMBL" id="CP090037">
    <property type="protein sequence ID" value="UPL00235.1"/>
    <property type="molecule type" value="Genomic_DNA"/>
</dbReference>
<protein>
    <submittedName>
        <fullName evidence="1">Uncharacterized protein</fullName>
    </submittedName>
</protein>